<dbReference type="RefSeq" id="WP_238847278.1">
    <property type="nucleotide sequence ID" value="NZ_CP046172.1"/>
</dbReference>
<dbReference type="Proteomes" id="UP000503540">
    <property type="component" value="Chromosome"/>
</dbReference>
<keyword evidence="2" id="KW-1185">Reference proteome</keyword>
<evidence type="ECO:0000313" key="2">
    <source>
        <dbReference type="Proteomes" id="UP000503540"/>
    </source>
</evidence>
<gene>
    <name evidence="1" type="ORF">F5544_16425</name>
</gene>
<name>A0A6G9YDC1_9NOCA</name>
<sequence length="65" mass="7397">MYTRKRWLPSWTVVAKFIARAYAALASRVERELGDAWERLAELTVGYADLVAEMSAGRRRLRGGP</sequence>
<proteinExistence type="predicted"/>
<reference evidence="1 2" key="1">
    <citation type="journal article" date="2019" name="ACS Chem. Biol.">
        <title>Identification and Mobilization of a Cryptic Antibiotic Biosynthesis Gene Locus from a Human-Pathogenic Nocardia Isolate.</title>
        <authorList>
            <person name="Herisse M."/>
            <person name="Ishida K."/>
            <person name="Porter J.L."/>
            <person name="Howden B."/>
            <person name="Hertweck C."/>
            <person name="Stinear T.P."/>
            <person name="Pidot S.J."/>
        </authorList>
    </citation>
    <scope>NUCLEOTIDE SEQUENCE [LARGE SCALE GENOMIC DNA]</scope>
    <source>
        <strain evidence="1 2">AUSMDU00012717</strain>
    </source>
</reference>
<dbReference type="AlphaFoldDB" id="A0A6G9YDC1"/>
<dbReference type="EMBL" id="CP046172">
    <property type="protein sequence ID" value="QIS11164.1"/>
    <property type="molecule type" value="Genomic_DNA"/>
</dbReference>
<evidence type="ECO:0000313" key="1">
    <source>
        <dbReference type="EMBL" id="QIS11164.1"/>
    </source>
</evidence>
<protein>
    <submittedName>
        <fullName evidence="1">Uncharacterized protein</fullName>
    </submittedName>
</protein>
<dbReference type="KEGG" id="nah:F5544_16425"/>
<accession>A0A6G9YDC1</accession>
<organism evidence="1 2">
    <name type="scientific">Nocardia arthritidis</name>
    <dbReference type="NCBI Taxonomy" id="228602"/>
    <lineage>
        <taxon>Bacteria</taxon>
        <taxon>Bacillati</taxon>
        <taxon>Actinomycetota</taxon>
        <taxon>Actinomycetes</taxon>
        <taxon>Mycobacteriales</taxon>
        <taxon>Nocardiaceae</taxon>
        <taxon>Nocardia</taxon>
    </lineage>
</organism>